<dbReference type="Proteomes" id="UP000069015">
    <property type="component" value="Chromosome 1"/>
</dbReference>
<dbReference type="EMBL" id="LFZX01000045">
    <property type="protein sequence ID" value="KNC67887.1"/>
    <property type="molecule type" value="Genomic_DNA"/>
</dbReference>
<dbReference type="EMBL" id="CP013611">
    <property type="protein sequence ID" value="ALU43364.1"/>
    <property type="molecule type" value="Genomic_DNA"/>
</dbReference>
<evidence type="ECO:0000313" key="5">
    <source>
        <dbReference type="Proteomes" id="UP000069015"/>
    </source>
</evidence>
<dbReference type="RefSeq" id="WP_049864113.1">
    <property type="nucleotide sequence ID" value="NZ_CP013611.1"/>
</dbReference>
<gene>
    <name evidence="3" type="ORF">AC626_08145</name>
    <name evidence="2" type="ORF">AT705_10670</name>
</gene>
<evidence type="ECO:0000256" key="1">
    <source>
        <dbReference type="SAM" id="Phobius"/>
    </source>
</evidence>
<protein>
    <submittedName>
        <fullName evidence="3">Uncharacterized protein</fullName>
    </submittedName>
</protein>
<proteinExistence type="predicted"/>
<feature type="transmembrane region" description="Helical" evidence="1">
    <location>
        <begin position="7"/>
        <end position="29"/>
    </location>
</feature>
<keyword evidence="1" id="KW-0472">Membrane</keyword>
<dbReference type="PATRIC" id="fig|43658.6.peg.4045"/>
<accession>A0A0L0ETS2</accession>
<dbReference type="KEGG" id="prr:AT705_10670"/>
<reference evidence="2 5" key="3">
    <citation type="submission" date="2015-12" db="EMBL/GenBank/DDBJ databases">
        <title>Complete genome sequence of Pseudoalteromonas rubra SCSIO 6842, harboring a conjugative plasmid.</title>
        <authorList>
            <person name="Li B."/>
            <person name="Wang X."/>
        </authorList>
    </citation>
    <scope>NUCLEOTIDE SEQUENCE [LARGE SCALE GENOMIC DNA]</scope>
    <source>
        <strain evidence="2 5">SCSIO 6842</strain>
    </source>
</reference>
<name>A0A0L0ETS2_9GAMM</name>
<evidence type="ECO:0000313" key="4">
    <source>
        <dbReference type="Proteomes" id="UP000036850"/>
    </source>
</evidence>
<dbReference type="AlphaFoldDB" id="A0A0L0ETS2"/>
<keyword evidence="1" id="KW-0812">Transmembrane</keyword>
<feature type="transmembrane region" description="Helical" evidence="1">
    <location>
        <begin position="41"/>
        <end position="63"/>
    </location>
</feature>
<sequence length="74" mass="8095">MSTQKRLIVILHCVIVCGLLLIFTGHTLLSAQWLTELGPTGYVLGAACIAVGLICSLPTKIYLTILLMRREKPD</sequence>
<reference evidence="3" key="2">
    <citation type="submission" date="2015-07" db="EMBL/GenBank/DDBJ databases">
        <title>MeaNS - Measles Nucleotide Surveillance Program.</title>
        <authorList>
            <person name="Tran T."/>
            <person name="Druce J."/>
        </authorList>
    </citation>
    <scope>NUCLEOTIDE SEQUENCE</scope>
    <source>
        <strain evidence="3">OCN096</strain>
    </source>
</reference>
<evidence type="ECO:0000313" key="2">
    <source>
        <dbReference type="EMBL" id="ALU43364.1"/>
    </source>
</evidence>
<dbReference type="OrthoDB" id="5772852at2"/>
<dbReference type="Proteomes" id="UP000036850">
    <property type="component" value="Unassembled WGS sequence"/>
</dbReference>
<reference evidence="4" key="1">
    <citation type="submission" date="2015-07" db="EMBL/GenBank/DDBJ databases">
        <title>Draft genome sequence of a Pseudoalteromonas rubra strain, OCN096, isolated from Kaneohe Bay, Oahu, Hawaii.</title>
        <authorList>
            <person name="Beurmann S."/>
            <person name="Ushijima B."/>
            <person name="Belcaid M."/>
            <person name="Callahan S.M."/>
            <person name="Aeby G.S."/>
        </authorList>
    </citation>
    <scope>NUCLEOTIDE SEQUENCE [LARGE SCALE GENOMIC DNA]</scope>
    <source>
        <strain evidence="4">OCN096</strain>
    </source>
</reference>
<organism evidence="3 4">
    <name type="scientific">Pseudoalteromonas rubra</name>
    <dbReference type="NCBI Taxonomy" id="43658"/>
    <lineage>
        <taxon>Bacteria</taxon>
        <taxon>Pseudomonadati</taxon>
        <taxon>Pseudomonadota</taxon>
        <taxon>Gammaproteobacteria</taxon>
        <taxon>Alteromonadales</taxon>
        <taxon>Pseudoalteromonadaceae</taxon>
        <taxon>Pseudoalteromonas</taxon>
    </lineage>
</organism>
<keyword evidence="1" id="KW-1133">Transmembrane helix</keyword>
<evidence type="ECO:0000313" key="3">
    <source>
        <dbReference type="EMBL" id="KNC67887.1"/>
    </source>
</evidence>